<dbReference type="GO" id="GO:0016989">
    <property type="term" value="F:sigma factor antagonist activity"/>
    <property type="evidence" value="ECO:0007669"/>
    <property type="project" value="TreeGrafter"/>
</dbReference>
<evidence type="ECO:0000313" key="4">
    <source>
        <dbReference type="EMBL" id="QDU96583.1"/>
    </source>
</evidence>
<dbReference type="SMART" id="SM00320">
    <property type="entry name" value="WD40"/>
    <property type="match status" value="4"/>
</dbReference>
<evidence type="ECO:0000256" key="1">
    <source>
        <dbReference type="PROSITE-ProRule" id="PRU00221"/>
    </source>
</evidence>
<dbReference type="InterPro" id="IPR011047">
    <property type="entry name" value="Quinoprotein_ADH-like_sf"/>
</dbReference>
<dbReference type="PANTHER" id="PTHR30273">
    <property type="entry name" value="PERIPLASMIC SIGNAL SENSOR AND SIGMA FACTOR ACTIVATOR FECR-RELATED"/>
    <property type="match status" value="1"/>
</dbReference>
<sequence length="626" mass="68237">MNQSHTNPHKDAELPALIEAVLNVQADDAQFAELERRLQNDAAARDTYATYMNLHCELGSRFAVEGDIVGLEAELERELREGELADFRRTLSTESMQRASRRSTLKQFFALATIAALVLAGLFVWNKRSSQDSAAQDTLAQVRDLEGEVTIIGASDTSAARIGDALRPGQRLRTAEQNARAVLEYPDGTTVQVHFGSVVQVPADGDVRLRLLAGSIEVDAAPQPDDRPLVFATDHARYVVLGTRFRLYRNEDATRLELNEGTVRLERQENDHVVESVEVEAGHVAVASADAKPVEVVPLAQGRATLQKTLAVTGQHVALSPAGDVIAVNDFGRGLRLCRAEDFEVQSEYKRDVSRSFGLAFGPDGQTVVRLSHDHVLLWKPSESEARKLPLAQRPARSRALSPDGRFVVMSSEEGIELSSIDFAAGELNPVAVLPNRNGKSGKAWSLAFSADGQRLAAGFWDGTVRVYSLDVGRIANLPAVAAPSNVSPSDATEEDRPSGKPLYTIAHEYRLAGVVIRVAITADGRYLAAFTNKAELQLINTATGEQQTLWESPGASAFSMIFSRDDRWLMAGGSDRTARLWSIPDGKPLLVINTEHVPQGMLSVPQRRLLITAGDSVKVWECDLP</sequence>
<dbReference type="InterPro" id="IPR006860">
    <property type="entry name" value="FecR"/>
</dbReference>
<keyword evidence="2" id="KW-0812">Transmembrane</keyword>
<dbReference type="Gene3D" id="2.130.10.10">
    <property type="entry name" value="YVTN repeat-like/Quinoprotein amine dehydrogenase"/>
    <property type="match status" value="2"/>
</dbReference>
<keyword evidence="2" id="KW-0472">Membrane</keyword>
<feature type="transmembrane region" description="Helical" evidence="2">
    <location>
        <begin position="108"/>
        <end position="125"/>
    </location>
</feature>
<feature type="repeat" description="WD" evidence="1">
    <location>
        <begin position="560"/>
        <end position="592"/>
    </location>
</feature>
<dbReference type="RefSeq" id="WP_145055204.1">
    <property type="nucleotide sequence ID" value="NZ_CP036433.1"/>
</dbReference>
<evidence type="ECO:0000313" key="5">
    <source>
        <dbReference type="Proteomes" id="UP000317648"/>
    </source>
</evidence>
<dbReference type="InterPro" id="IPR012373">
    <property type="entry name" value="Ferrdict_sens_TM"/>
</dbReference>
<dbReference type="Pfam" id="PF04773">
    <property type="entry name" value="FecR"/>
    <property type="match status" value="1"/>
</dbReference>
<protein>
    <submittedName>
        <fullName evidence="4">Fec operon regulator FecR</fullName>
    </submittedName>
</protein>
<dbReference type="OrthoDB" id="270242at2"/>
<feature type="domain" description="FecR protein" evidence="3">
    <location>
        <begin position="172"/>
        <end position="264"/>
    </location>
</feature>
<evidence type="ECO:0000256" key="2">
    <source>
        <dbReference type="SAM" id="Phobius"/>
    </source>
</evidence>
<evidence type="ECO:0000259" key="3">
    <source>
        <dbReference type="Pfam" id="PF04773"/>
    </source>
</evidence>
<dbReference type="InterPro" id="IPR001680">
    <property type="entry name" value="WD40_rpt"/>
</dbReference>
<dbReference type="PANTHER" id="PTHR30273:SF2">
    <property type="entry name" value="PROTEIN FECR"/>
    <property type="match status" value="1"/>
</dbReference>
<gene>
    <name evidence="4" type="ORF">Pla8534_44040</name>
</gene>
<dbReference type="InterPro" id="IPR015943">
    <property type="entry name" value="WD40/YVTN_repeat-like_dom_sf"/>
</dbReference>
<organism evidence="4 5">
    <name type="scientific">Lignipirellula cremea</name>
    <dbReference type="NCBI Taxonomy" id="2528010"/>
    <lineage>
        <taxon>Bacteria</taxon>
        <taxon>Pseudomonadati</taxon>
        <taxon>Planctomycetota</taxon>
        <taxon>Planctomycetia</taxon>
        <taxon>Pirellulales</taxon>
        <taxon>Pirellulaceae</taxon>
        <taxon>Lignipirellula</taxon>
    </lineage>
</organism>
<dbReference type="AlphaFoldDB" id="A0A518DXM1"/>
<dbReference type="EMBL" id="CP036433">
    <property type="protein sequence ID" value="QDU96583.1"/>
    <property type="molecule type" value="Genomic_DNA"/>
</dbReference>
<reference evidence="4 5" key="1">
    <citation type="submission" date="2019-02" db="EMBL/GenBank/DDBJ databases">
        <title>Deep-cultivation of Planctomycetes and their phenomic and genomic characterization uncovers novel biology.</title>
        <authorList>
            <person name="Wiegand S."/>
            <person name="Jogler M."/>
            <person name="Boedeker C."/>
            <person name="Pinto D."/>
            <person name="Vollmers J."/>
            <person name="Rivas-Marin E."/>
            <person name="Kohn T."/>
            <person name="Peeters S.H."/>
            <person name="Heuer A."/>
            <person name="Rast P."/>
            <person name="Oberbeckmann S."/>
            <person name="Bunk B."/>
            <person name="Jeske O."/>
            <person name="Meyerdierks A."/>
            <person name="Storesund J.E."/>
            <person name="Kallscheuer N."/>
            <person name="Luecker S."/>
            <person name="Lage O.M."/>
            <person name="Pohl T."/>
            <person name="Merkel B.J."/>
            <person name="Hornburger P."/>
            <person name="Mueller R.-W."/>
            <person name="Bruemmer F."/>
            <person name="Labrenz M."/>
            <person name="Spormann A.M."/>
            <person name="Op den Camp H."/>
            <person name="Overmann J."/>
            <person name="Amann R."/>
            <person name="Jetten M.S.M."/>
            <person name="Mascher T."/>
            <person name="Medema M.H."/>
            <person name="Devos D.P."/>
            <person name="Kaster A.-K."/>
            <person name="Ovreas L."/>
            <person name="Rohde M."/>
            <person name="Galperin M.Y."/>
            <person name="Jogler C."/>
        </authorList>
    </citation>
    <scope>NUCLEOTIDE SEQUENCE [LARGE SCALE GENOMIC DNA]</scope>
    <source>
        <strain evidence="4 5">Pla85_3_4</strain>
    </source>
</reference>
<dbReference type="KEGG" id="lcre:Pla8534_44040"/>
<feature type="repeat" description="WD" evidence="1">
    <location>
        <begin position="437"/>
        <end position="478"/>
    </location>
</feature>
<keyword evidence="5" id="KW-1185">Reference proteome</keyword>
<keyword evidence="1" id="KW-0853">WD repeat</keyword>
<dbReference type="SUPFAM" id="SSF50998">
    <property type="entry name" value="Quinoprotein alcohol dehydrogenase-like"/>
    <property type="match status" value="1"/>
</dbReference>
<dbReference type="Gene3D" id="2.60.120.1440">
    <property type="match status" value="1"/>
</dbReference>
<name>A0A518DXM1_9BACT</name>
<proteinExistence type="predicted"/>
<dbReference type="PROSITE" id="PS50082">
    <property type="entry name" value="WD_REPEATS_2"/>
    <property type="match status" value="2"/>
</dbReference>
<dbReference type="Proteomes" id="UP000317648">
    <property type="component" value="Chromosome"/>
</dbReference>
<accession>A0A518DXM1</accession>
<keyword evidence="2" id="KW-1133">Transmembrane helix</keyword>
<dbReference type="Pfam" id="PF00400">
    <property type="entry name" value="WD40"/>
    <property type="match status" value="2"/>
</dbReference>